<dbReference type="Gene3D" id="3.30.930.10">
    <property type="entry name" value="Bira Bifunctional Protein, Domain 2"/>
    <property type="match status" value="1"/>
</dbReference>
<evidence type="ECO:0000313" key="15">
    <source>
        <dbReference type="Proteomes" id="UP001201980"/>
    </source>
</evidence>
<keyword evidence="5" id="KW-0436">Ligase</keyword>
<dbReference type="InterPro" id="IPR004364">
    <property type="entry name" value="Aa-tRNA-synt_II"/>
</dbReference>
<dbReference type="InterPro" id="IPR024320">
    <property type="entry name" value="LPG_synthase_C"/>
</dbReference>
<evidence type="ECO:0000256" key="9">
    <source>
        <dbReference type="ARBA" id="ARBA00023146"/>
    </source>
</evidence>
<comment type="subcellular location">
    <subcellularLocation>
        <location evidence="1">Cytoplasm</location>
    </subcellularLocation>
</comment>
<dbReference type="InterPro" id="IPR002312">
    <property type="entry name" value="Asp/Asn-tRNA-synth_IIb"/>
</dbReference>
<dbReference type="AlphaFoldDB" id="A0AAD5WV82"/>
<dbReference type="GO" id="GO:0005829">
    <property type="term" value="C:cytosol"/>
    <property type="evidence" value="ECO:0007669"/>
    <property type="project" value="TreeGrafter"/>
</dbReference>
<dbReference type="NCBIfam" id="TIGR00458">
    <property type="entry name" value="aspS_nondisc"/>
    <property type="match status" value="1"/>
</dbReference>
<dbReference type="NCBIfam" id="NF003483">
    <property type="entry name" value="PRK05159.1"/>
    <property type="match status" value="1"/>
</dbReference>
<dbReference type="GO" id="GO:0006422">
    <property type="term" value="P:aspartyl-tRNA aminoacylation"/>
    <property type="evidence" value="ECO:0007669"/>
    <property type="project" value="InterPro"/>
</dbReference>
<dbReference type="PROSITE" id="PS50862">
    <property type="entry name" value="AA_TRNA_LIGASE_II"/>
    <property type="match status" value="1"/>
</dbReference>
<dbReference type="GO" id="GO:0003723">
    <property type="term" value="F:RNA binding"/>
    <property type="evidence" value="ECO:0007669"/>
    <property type="project" value="TreeGrafter"/>
</dbReference>
<keyword evidence="9" id="KW-0030">Aminoacyl-tRNA synthetase</keyword>
<dbReference type="GO" id="GO:0004815">
    <property type="term" value="F:aspartate-tRNA ligase activity"/>
    <property type="evidence" value="ECO:0007669"/>
    <property type="project" value="UniProtKB-EC"/>
</dbReference>
<gene>
    <name evidence="14" type="ORF">MKZ38_009260</name>
</gene>
<proteinExistence type="inferred from homology"/>
<dbReference type="GO" id="GO:0017101">
    <property type="term" value="C:aminoacyl-tRNA synthetase multienzyme complex"/>
    <property type="evidence" value="ECO:0007669"/>
    <property type="project" value="TreeGrafter"/>
</dbReference>
<evidence type="ECO:0000256" key="6">
    <source>
        <dbReference type="ARBA" id="ARBA00022741"/>
    </source>
</evidence>
<keyword evidence="8" id="KW-0648">Protein biosynthesis</keyword>
<evidence type="ECO:0000256" key="8">
    <source>
        <dbReference type="ARBA" id="ARBA00022917"/>
    </source>
</evidence>
<dbReference type="PANTHER" id="PTHR43450">
    <property type="entry name" value="ASPARTYL-TRNA SYNTHETASE"/>
    <property type="match status" value="1"/>
</dbReference>
<feature type="compositionally biased region" description="Basic and acidic residues" evidence="12">
    <location>
        <begin position="45"/>
        <end position="91"/>
    </location>
</feature>
<dbReference type="PRINTS" id="PR01042">
    <property type="entry name" value="TRNASYNTHASP"/>
</dbReference>
<evidence type="ECO:0000256" key="2">
    <source>
        <dbReference type="ARBA" id="ARBA00005312"/>
    </source>
</evidence>
<dbReference type="Pfam" id="PF00152">
    <property type="entry name" value="tRNA-synt_2"/>
    <property type="match status" value="1"/>
</dbReference>
<feature type="compositionally biased region" description="Low complexity" evidence="12">
    <location>
        <begin position="9"/>
        <end position="44"/>
    </location>
</feature>
<evidence type="ECO:0000256" key="4">
    <source>
        <dbReference type="ARBA" id="ARBA00022490"/>
    </source>
</evidence>
<evidence type="ECO:0000256" key="12">
    <source>
        <dbReference type="SAM" id="MobiDB-lite"/>
    </source>
</evidence>
<sequence>MPSSINLARPFQRFSSPIRSPFSSPASTSGSAMTMNSSRSGSARRSAEKKDRQREKEERLKQQREEIEMRRSEEEERAKREEDEETRSRYGADVHPQELCSISEMPGMRENDQVTFRARIHTQRRMSPALDFLLFRDQTDTIQGVLGNASPYMTRWVQRLSPESLVQVHGTLTKPNKPIRSATIPEMEVQIYSIHLIHAPTELAFDNYNAPDTRKTRLSNRVLDLRHPSNQALFKLRALMLRTWRRQLDDQGFTEINTPKLQPAATESGASVFKVNYFGRKAFLAQSPQLSKQMAISADMNKVYEIGPVFRAENSNTHRHLTEFTGLDIEMALVKDYSELVRTVDAVLKAMLAAIQTAPELEIVRKRFPSTNLKWLDDTLILPFTEGLRMLREDGRDVGDEEDLSSNDEIRLGELVKMKYDTDYFILDKFPTKVRPFYAMRDEKDPRYTNSFDIFLRGQEICTGGQRIHKVDELLESMRKADISQVGMEDYINAFNLSPPPHGGAGIGLERLMMLAFDLGDVRYGSLFHRDPKSLPEKAQTIPHPDADTLMHRQGDPEPSLENLIANYGDASNTSWLDDRFQIWRHKTGAAVGYVPQDRFAMTVGDPLCDEAQYEEVVKDYIAFVRHELKLIPIWMLVSEEVQNLLAADLGWRTLSCTEEQRIDPDHRQAPKGQHLRRIEREGIKIHEVRPSEDFRSRADNSIERWKASRKSEDKQVRLTDIRPWVDEAHRRYFAAENGNQVLAMVVLARLGPKHGWQIKWALDFPSAPNGTIEVLIETALSSVVGPITFGVGVAEKLTPGARLHGVRAKFLARTYDTIVKTLSLHRKSEFREKFGVQGESVYICYPRGGVRVKDFQQIVKFFKE</sequence>
<dbReference type="SUPFAM" id="SSF50249">
    <property type="entry name" value="Nucleic acid-binding proteins"/>
    <property type="match status" value="1"/>
</dbReference>
<evidence type="ECO:0000256" key="5">
    <source>
        <dbReference type="ARBA" id="ARBA00022598"/>
    </source>
</evidence>
<dbReference type="EC" id="6.1.1.12" evidence="3"/>
<evidence type="ECO:0000313" key="14">
    <source>
        <dbReference type="EMBL" id="KAJ2903877.1"/>
    </source>
</evidence>
<evidence type="ECO:0000256" key="3">
    <source>
        <dbReference type="ARBA" id="ARBA00012841"/>
    </source>
</evidence>
<evidence type="ECO:0000256" key="7">
    <source>
        <dbReference type="ARBA" id="ARBA00022840"/>
    </source>
</evidence>
<dbReference type="FunFam" id="3.30.930.10:FF:000038">
    <property type="entry name" value="Aspartate--tRNA ligase"/>
    <property type="match status" value="1"/>
</dbReference>
<dbReference type="Pfam" id="PF09924">
    <property type="entry name" value="LPG_synthase_C"/>
    <property type="match status" value="1"/>
</dbReference>
<name>A0AAD5WV82_9PEZI</name>
<keyword evidence="6" id="KW-0547">Nucleotide-binding</keyword>
<comment type="similarity">
    <text evidence="2">Belongs to the class-II aminoacyl-tRNA synthetase family. Type 2 subfamily.</text>
</comment>
<protein>
    <recommendedName>
        <fullName evidence="11">Probable aspartate--tRNA ligase, cytoplasmic</fullName>
        <ecNumber evidence="3">6.1.1.12</ecNumber>
    </recommendedName>
</protein>
<dbReference type="GO" id="GO:0005524">
    <property type="term" value="F:ATP binding"/>
    <property type="evidence" value="ECO:0007669"/>
    <property type="project" value="UniProtKB-KW"/>
</dbReference>
<evidence type="ECO:0000256" key="10">
    <source>
        <dbReference type="ARBA" id="ARBA00047904"/>
    </source>
</evidence>
<keyword evidence="7" id="KW-0067">ATP-binding</keyword>
<keyword evidence="4" id="KW-0963">Cytoplasm</keyword>
<dbReference type="InterPro" id="IPR006195">
    <property type="entry name" value="aa-tRNA-synth_II"/>
</dbReference>
<feature type="domain" description="Aminoacyl-transfer RNA synthetases class-II family profile" evidence="13">
    <location>
        <begin position="234"/>
        <end position="536"/>
    </location>
</feature>
<dbReference type="EMBL" id="JAKWBI020000069">
    <property type="protein sequence ID" value="KAJ2903877.1"/>
    <property type="molecule type" value="Genomic_DNA"/>
</dbReference>
<dbReference type="Gene3D" id="2.40.50.140">
    <property type="entry name" value="Nucleic acid-binding proteins"/>
    <property type="match status" value="1"/>
</dbReference>
<evidence type="ECO:0000256" key="11">
    <source>
        <dbReference type="ARBA" id="ARBA00070516"/>
    </source>
</evidence>
<evidence type="ECO:0000259" key="13">
    <source>
        <dbReference type="PROSITE" id="PS50862"/>
    </source>
</evidence>
<dbReference type="InterPro" id="IPR045864">
    <property type="entry name" value="aa-tRNA-synth_II/BPL/LPL"/>
</dbReference>
<comment type="catalytic activity">
    <reaction evidence="10">
        <text>tRNA(Asp) + L-aspartate + ATP = L-aspartyl-tRNA(Asp) + AMP + diphosphate</text>
        <dbReference type="Rhea" id="RHEA:19649"/>
        <dbReference type="Rhea" id="RHEA-COMP:9660"/>
        <dbReference type="Rhea" id="RHEA-COMP:9678"/>
        <dbReference type="ChEBI" id="CHEBI:29991"/>
        <dbReference type="ChEBI" id="CHEBI:30616"/>
        <dbReference type="ChEBI" id="CHEBI:33019"/>
        <dbReference type="ChEBI" id="CHEBI:78442"/>
        <dbReference type="ChEBI" id="CHEBI:78516"/>
        <dbReference type="ChEBI" id="CHEBI:456215"/>
        <dbReference type="EC" id="6.1.1.12"/>
    </reaction>
</comment>
<evidence type="ECO:0000256" key="1">
    <source>
        <dbReference type="ARBA" id="ARBA00004496"/>
    </source>
</evidence>
<dbReference type="CDD" id="cd04320">
    <property type="entry name" value="AspRS_cyto_N"/>
    <property type="match status" value="1"/>
</dbReference>
<reference evidence="14" key="1">
    <citation type="submission" date="2022-07" db="EMBL/GenBank/DDBJ databases">
        <title>Draft genome sequence of Zalerion maritima ATCC 34329, a (micro)plastics degrading marine fungus.</title>
        <authorList>
            <person name="Paco A."/>
            <person name="Goncalves M.F.M."/>
            <person name="Rocha-Santos T.A.P."/>
            <person name="Alves A."/>
        </authorList>
    </citation>
    <scope>NUCLEOTIDE SEQUENCE</scope>
    <source>
        <strain evidence="14">ATCC 34329</strain>
    </source>
</reference>
<accession>A0AAD5WV82</accession>
<dbReference type="InterPro" id="IPR012340">
    <property type="entry name" value="NA-bd_OB-fold"/>
</dbReference>
<comment type="caution">
    <text evidence="14">The sequence shown here is derived from an EMBL/GenBank/DDBJ whole genome shotgun (WGS) entry which is preliminary data.</text>
</comment>
<dbReference type="PANTHER" id="PTHR43450:SF2">
    <property type="entry name" value="ASPARTATE--TRNA LIGASE"/>
    <property type="match status" value="1"/>
</dbReference>
<dbReference type="SUPFAM" id="SSF55681">
    <property type="entry name" value="Class II aaRS and biotin synthetases"/>
    <property type="match status" value="1"/>
</dbReference>
<dbReference type="Proteomes" id="UP001201980">
    <property type="component" value="Unassembled WGS sequence"/>
</dbReference>
<keyword evidence="15" id="KW-1185">Reference proteome</keyword>
<organism evidence="14 15">
    <name type="scientific">Zalerion maritima</name>
    <dbReference type="NCBI Taxonomy" id="339359"/>
    <lineage>
        <taxon>Eukaryota</taxon>
        <taxon>Fungi</taxon>
        <taxon>Dikarya</taxon>
        <taxon>Ascomycota</taxon>
        <taxon>Pezizomycotina</taxon>
        <taxon>Sordariomycetes</taxon>
        <taxon>Lulworthiomycetidae</taxon>
        <taxon>Lulworthiales</taxon>
        <taxon>Lulworthiaceae</taxon>
        <taxon>Zalerion</taxon>
    </lineage>
</organism>
<dbReference type="InterPro" id="IPR004523">
    <property type="entry name" value="Asp-tRNA_synthase_2"/>
</dbReference>
<feature type="region of interest" description="Disordered" evidence="12">
    <location>
        <begin position="1"/>
        <end position="91"/>
    </location>
</feature>